<feature type="compositionally biased region" description="Polar residues" evidence="1">
    <location>
        <begin position="44"/>
        <end position="58"/>
    </location>
</feature>
<dbReference type="EMBL" id="JBFRYB010000001">
    <property type="protein sequence ID" value="MEX1666551.1"/>
    <property type="molecule type" value="Genomic_DNA"/>
</dbReference>
<dbReference type="Gene3D" id="3.40.50.1110">
    <property type="entry name" value="SGNH hydrolase"/>
    <property type="match status" value="1"/>
</dbReference>
<dbReference type="RefSeq" id="WP_368376625.1">
    <property type="nucleotide sequence ID" value="NZ_JBFRYB010000001.1"/>
</dbReference>
<evidence type="ECO:0000313" key="4">
    <source>
        <dbReference type="Proteomes" id="UP001557484"/>
    </source>
</evidence>
<comment type="caution">
    <text evidence="3">The sequence shown here is derived from an EMBL/GenBank/DDBJ whole genome shotgun (WGS) entry which is preliminary data.</text>
</comment>
<dbReference type="InterPro" id="IPR036514">
    <property type="entry name" value="SGNH_hydro_sf"/>
</dbReference>
<dbReference type="InterPro" id="IPR013830">
    <property type="entry name" value="SGNH_hydro"/>
</dbReference>
<gene>
    <name evidence="3" type="ORF">AB4875_13740</name>
</gene>
<dbReference type="InterPro" id="IPR053140">
    <property type="entry name" value="GDSL_Rv0518-like"/>
</dbReference>
<dbReference type="SUPFAM" id="SSF52266">
    <property type="entry name" value="SGNH hydrolase"/>
    <property type="match status" value="1"/>
</dbReference>
<proteinExistence type="predicted"/>
<reference evidence="3 4" key="1">
    <citation type="journal article" date="2011" name="Int. J. Syst. Evol. Microbiol.">
        <title>Zhongshania antarctica gen. nov., sp. nov. and Zhongshania guokunii sp. nov., gammaproteobacteria respectively isolated from coastal attached (fast) ice and surface seawater of the Antarctic.</title>
        <authorList>
            <person name="Li H.J."/>
            <person name="Zhang X.Y."/>
            <person name="Chen C.X."/>
            <person name="Zhang Y.J."/>
            <person name="Gao Z.M."/>
            <person name="Yu Y."/>
            <person name="Chen X.L."/>
            <person name="Chen B."/>
            <person name="Zhang Y.Z."/>
        </authorList>
    </citation>
    <scope>NUCLEOTIDE SEQUENCE [LARGE SCALE GENOMIC DNA]</scope>
    <source>
        <strain evidence="3 4">R06B22</strain>
    </source>
</reference>
<evidence type="ECO:0000259" key="2">
    <source>
        <dbReference type="Pfam" id="PF13472"/>
    </source>
</evidence>
<feature type="region of interest" description="Disordered" evidence="1">
    <location>
        <begin position="44"/>
        <end position="64"/>
    </location>
</feature>
<dbReference type="PANTHER" id="PTHR43784:SF2">
    <property type="entry name" value="GDSL-LIKE LIPASE_ACYLHYDROLASE, PUTATIVE (AFU_ORTHOLOGUE AFUA_2G00820)-RELATED"/>
    <property type="match status" value="1"/>
</dbReference>
<protein>
    <submittedName>
        <fullName evidence="3">GDSL-type esterase/lipase family protein</fullName>
    </submittedName>
</protein>
<dbReference type="Proteomes" id="UP001557484">
    <property type="component" value="Unassembled WGS sequence"/>
</dbReference>
<organism evidence="3 4">
    <name type="scientific">Zhongshania arctica</name>
    <dbReference type="NCBI Taxonomy" id="3238302"/>
    <lineage>
        <taxon>Bacteria</taxon>
        <taxon>Pseudomonadati</taxon>
        <taxon>Pseudomonadota</taxon>
        <taxon>Gammaproteobacteria</taxon>
        <taxon>Cellvibrionales</taxon>
        <taxon>Spongiibacteraceae</taxon>
        <taxon>Zhongshania</taxon>
    </lineage>
</organism>
<evidence type="ECO:0000256" key="1">
    <source>
        <dbReference type="SAM" id="MobiDB-lite"/>
    </source>
</evidence>
<sequence length="485" mass="51755">MTYLFTSHPVACRLYTSLHAIRASLALCACLAIISCGGNNSQSNASVNKGQSGDTSSAAHERCSPVDSIPADQHMVTSWRTAPTDALITHPITALTVRQFFAPHWDGEVMQLRLSNRYSSLPVTLESIHIAQEVTPGAPELVPDSECLLTVDGNSRITIPAGESVVTDVIAYPIRAFERVGISFYAPEVTLQITRHLGADEILYMSLPGDHSTDPNGTMFQAVPDGYASNFLAIEALEVAAAQQVMTLVAVGDSITDGSGSTTEFLSGEAARMTSTDQRYPNHLQRRIHEAGLPLTVANAGIGGNQLLNDGWLPQFGVAMLNRLDYDVLAITGATHVLAMIGTNDFGNPKPGAAPSPEDMIAGYIELIEDIHAAGMKITLGTIPPAEGAVTDGLPLIGDLPIDIDVMHGTAEARASRDVVNAWIRTQQFSDGIVDFDACLEDPEKPGYLAPEYNSGDNLHPSPEGYAAMAECVNLDLFRTPGNVY</sequence>
<keyword evidence="4" id="KW-1185">Reference proteome</keyword>
<name>A0ABV3TZ57_9GAMM</name>
<accession>A0ABV3TZ57</accession>
<evidence type="ECO:0000313" key="3">
    <source>
        <dbReference type="EMBL" id="MEX1666551.1"/>
    </source>
</evidence>
<feature type="domain" description="SGNH hydrolase-type esterase" evidence="2">
    <location>
        <begin position="250"/>
        <end position="468"/>
    </location>
</feature>
<dbReference type="Pfam" id="PF13472">
    <property type="entry name" value="Lipase_GDSL_2"/>
    <property type="match status" value="1"/>
</dbReference>
<dbReference type="PANTHER" id="PTHR43784">
    <property type="entry name" value="GDSL-LIKE LIPASE/ACYLHYDROLASE, PUTATIVE (AFU_ORTHOLOGUE AFUA_2G00820)-RELATED"/>
    <property type="match status" value="1"/>
</dbReference>